<reference evidence="1" key="2">
    <citation type="journal article" date="2021" name="Genome Biol. Evol.">
        <title>Developing a high-quality reference genome for a parasitic bivalve with doubly uniparental inheritance (Bivalvia: Unionida).</title>
        <authorList>
            <person name="Smith C.H."/>
        </authorList>
    </citation>
    <scope>NUCLEOTIDE SEQUENCE</scope>
    <source>
        <strain evidence="1">CHS0354</strain>
        <tissue evidence="1">Mantle</tissue>
    </source>
</reference>
<name>A0AAE0SCD9_9BIVA</name>
<reference evidence="1" key="1">
    <citation type="journal article" date="2021" name="Genome Biol. Evol.">
        <title>A High-Quality Reference Genome for a Parasitic Bivalve with Doubly Uniparental Inheritance (Bivalvia: Unionida).</title>
        <authorList>
            <person name="Smith C.H."/>
        </authorList>
    </citation>
    <scope>NUCLEOTIDE SEQUENCE</scope>
    <source>
        <strain evidence="1">CHS0354</strain>
    </source>
</reference>
<accession>A0AAE0SCD9</accession>
<comment type="caution">
    <text evidence="1">The sequence shown here is derived from an EMBL/GenBank/DDBJ whole genome shotgun (WGS) entry which is preliminary data.</text>
</comment>
<sequence>MPNSTILPARTILSVSNKNYLQLINPTSVPMHVTANTVLASVDVLNPQTIFTINEGTFDTCDRNDTPDIMNIQSNEDTLDRNETPDIMNTQSNKELGSSNLFTHRIETGDSMPVHCQPYRASPHINKEIDRQVEELL</sequence>
<evidence type="ECO:0000313" key="2">
    <source>
        <dbReference type="Proteomes" id="UP001195483"/>
    </source>
</evidence>
<keyword evidence="2" id="KW-1185">Reference proteome</keyword>
<evidence type="ECO:0000313" key="1">
    <source>
        <dbReference type="EMBL" id="KAK3589462.1"/>
    </source>
</evidence>
<organism evidence="1 2">
    <name type="scientific">Potamilus streckersoni</name>
    <dbReference type="NCBI Taxonomy" id="2493646"/>
    <lineage>
        <taxon>Eukaryota</taxon>
        <taxon>Metazoa</taxon>
        <taxon>Spiralia</taxon>
        <taxon>Lophotrochozoa</taxon>
        <taxon>Mollusca</taxon>
        <taxon>Bivalvia</taxon>
        <taxon>Autobranchia</taxon>
        <taxon>Heteroconchia</taxon>
        <taxon>Palaeoheterodonta</taxon>
        <taxon>Unionida</taxon>
        <taxon>Unionoidea</taxon>
        <taxon>Unionidae</taxon>
        <taxon>Ambleminae</taxon>
        <taxon>Lampsilini</taxon>
        <taxon>Potamilus</taxon>
    </lineage>
</organism>
<dbReference type="AlphaFoldDB" id="A0AAE0SCD9"/>
<protein>
    <submittedName>
        <fullName evidence="1">Uncharacterized protein</fullName>
    </submittedName>
</protein>
<dbReference type="EMBL" id="JAEAOA010001816">
    <property type="protein sequence ID" value="KAK3589462.1"/>
    <property type="molecule type" value="Genomic_DNA"/>
</dbReference>
<proteinExistence type="predicted"/>
<gene>
    <name evidence="1" type="ORF">CHS0354_030583</name>
</gene>
<reference evidence="1" key="3">
    <citation type="submission" date="2023-05" db="EMBL/GenBank/DDBJ databases">
        <authorList>
            <person name="Smith C.H."/>
        </authorList>
    </citation>
    <scope>NUCLEOTIDE SEQUENCE</scope>
    <source>
        <strain evidence="1">CHS0354</strain>
        <tissue evidence="1">Mantle</tissue>
    </source>
</reference>
<dbReference type="Proteomes" id="UP001195483">
    <property type="component" value="Unassembled WGS sequence"/>
</dbReference>